<dbReference type="EMBL" id="CADCUA010000223">
    <property type="protein sequence ID" value="CAA9312198.1"/>
    <property type="molecule type" value="Genomic_DNA"/>
</dbReference>
<name>A0A6J4KRK7_9GAMM</name>
<reference evidence="1" key="1">
    <citation type="submission" date="2020-02" db="EMBL/GenBank/DDBJ databases">
        <authorList>
            <person name="Meier V. D."/>
        </authorList>
    </citation>
    <scope>NUCLEOTIDE SEQUENCE</scope>
    <source>
        <strain evidence="1">AVDCRST_MAG71</strain>
    </source>
</reference>
<protein>
    <submittedName>
        <fullName evidence="1">Uncharacterized protein</fullName>
    </submittedName>
</protein>
<accession>A0A6J4KRK7</accession>
<organism evidence="1">
    <name type="scientific">uncultured Lysobacter sp</name>
    <dbReference type="NCBI Taxonomy" id="271060"/>
    <lineage>
        <taxon>Bacteria</taxon>
        <taxon>Pseudomonadati</taxon>
        <taxon>Pseudomonadota</taxon>
        <taxon>Gammaproteobacteria</taxon>
        <taxon>Lysobacterales</taxon>
        <taxon>Lysobacteraceae</taxon>
        <taxon>Lysobacter</taxon>
        <taxon>environmental samples</taxon>
    </lineage>
</organism>
<sequence length="39" mass="4591">MFIAKKNGSRWMPGTVWKCLDAGNRKAAERQANRCFYVW</sequence>
<evidence type="ECO:0000313" key="1">
    <source>
        <dbReference type="EMBL" id="CAA9312198.1"/>
    </source>
</evidence>
<proteinExistence type="predicted"/>
<gene>
    <name evidence="1" type="ORF">AVDCRST_MAG71-752</name>
</gene>
<dbReference type="AlphaFoldDB" id="A0A6J4KRK7"/>